<dbReference type="AlphaFoldDB" id="A0A0B0EHA9"/>
<evidence type="ECO:0000313" key="1">
    <source>
        <dbReference type="EMBL" id="KHE92457.1"/>
    </source>
</evidence>
<dbReference type="EMBL" id="JRYO01000129">
    <property type="protein sequence ID" value="KHE92457.1"/>
    <property type="molecule type" value="Genomic_DNA"/>
</dbReference>
<feature type="non-terminal residue" evidence="1">
    <location>
        <position position="1"/>
    </location>
</feature>
<gene>
    <name evidence="1" type="ORF">SCABRO_01786</name>
</gene>
<organism evidence="1 2">
    <name type="scientific">Candidatus Scalindua brodae</name>
    <dbReference type="NCBI Taxonomy" id="237368"/>
    <lineage>
        <taxon>Bacteria</taxon>
        <taxon>Pseudomonadati</taxon>
        <taxon>Planctomycetota</taxon>
        <taxon>Candidatus Brocadiia</taxon>
        <taxon>Candidatus Brocadiales</taxon>
        <taxon>Candidatus Scalinduaceae</taxon>
        <taxon>Candidatus Scalindua</taxon>
    </lineage>
</organism>
<proteinExistence type="predicted"/>
<name>A0A0B0EHA9_9BACT</name>
<dbReference type="Proteomes" id="UP000030652">
    <property type="component" value="Unassembled WGS sequence"/>
</dbReference>
<comment type="caution">
    <text evidence="1">The sequence shown here is derived from an EMBL/GenBank/DDBJ whole genome shotgun (WGS) entry which is preliminary data.</text>
</comment>
<sequence length="52" mass="5987">DVLINRTTGDTLGSLTVSLKLCQLREQAREHPDWVFTTLHHLNENGVVRFVR</sequence>
<accession>A0A0B0EHA9</accession>
<protein>
    <submittedName>
        <fullName evidence="1">Uncharacterized protein</fullName>
    </submittedName>
</protein>
<reference evidence="1 2" key="1">
    <citation type="submission" date="2014-10" db="EMBL/GenBank/DDBJ databases">
        <title>Draft genome of anammox bacterium scalindua brodae, obtained using differential coverage binning of sequence data from two enrichment reactors.</title>
        <authorList>
            <person name="Speth D.R."/>
            <person name="Russ L."/>
            <person name="Kartal B."/>
            <person name="Op den Camp H.J."/>
            <person name="Dutilh B.E."/>
            <person name="Jetten M.S."/>
        </authorList>
    </citation>
    <scope>NUCLEOTIDE SEQUENCE [LARGE SCALE GENOMIC DNA]</scope>
    <source>
        <strain evidence="1">RU1</strain>
    </source>
</reference>
<evidence type="ECO:0000313" key="2">
    <source>
        <dbReference type="Proteomes" id="UP000030652"/>
    </source>
</evidence>